<accession>A0ABU7UVM3</accession>
<dbReference type="RefSeq" id="WP_216255744.1">
    <property type="nucleotide sequence ID" value="NZ_JAZHFS010000066.1"/>
</dbReference>
<protein>
    <submittedName>
        <fullName evidence="1">Uncharacterized protein</fullName>
    </submittedName>
</protein>
<dbReference type="Proteomes" id="UP001498469">
    <property type="component" value="Unassembled WGS sequence"/>
</dbReference>
<comment type="caution">
    <text evidence="1">The sequence shown here is derived from an EMBL/GenBank/DDBJ whole genome shotgun (WGS) entry which is preliminary data.</text>
</comment>
<proteinExistence type="predicted"/>
<gene>
    <name evidence="1" type="ORF">SJI18_24440</name>
</gene>
<keyword evidence="2" id="KW-1185">Reference proteome</keyword>
<dbReference type="EMBL" id="JAZHFS010000066">
    <property type="protein sequence ID" value="MEF2115420.1"/>
    <property type="molecule type" value="Genomic_DNA"/>
</dbReference>
<evidence type="ECO:0000313" key="2">
    <source>
        <dbReference type="Proteomes" id="UP001498469"/>
    </source>
</evidence>
<sequence>MIECLKDFYALDNIFNTSNNTNYKFENLVGLNNYECIHPVKQRKVYEIANLLLKDNVGKHITDIIVFGSATTLFCSSFSDMENNNFYKNAWVKGVRVYEQLSVSC</sequence>
<organism evidence="1 2">
    <name type="scientific">Clostridium frigoriphilum</name>
    <dbReference type="NCBI Taxonomy" id="443253"/>
    <lineage>
        <taxon>Bacteria</taxon>
        <taxon>Bacillati</taxon>
        <taxon>Bacillota</taxon>
        <taxon>Clostridia</taxon>
        <taxon>Eubacteriales</taxon>
        <taxon>Clostridiaceae</taxon>
        <taxon>Clostridium</taxon>
    </lineage>
</organism>
<name>A0ABU7UVM3_9CLOT</name>
<reference evidence="1 2" key="1">
    <citation type="submission" date="2023-11" db="EMBL/GenBank/DDBJ databases">
        <title>Draft genome sequence of a psychrophilic Clostridium strain from permafrost water brine.</title>
        <authorList>
            <person name="Shcherbakova V.A."/>
            <person name="Trubitsyn V.E."/>
            <person name="Zakharyuk A.G."/>
        </authorList>
    </citation>
    <scope>NUCLEOTIDE SEQUENCE [LARGE SCALE GENOMIC DNA]</scope>
    <source>
        <strain evidence="1 2">14F</strain>
    </source>
</reference>
<evidence type="ECO:0000313" key="1">
    <source>
        <dbReference type="EMBL" id="MEF2115420.1"/>
    </source>
</evidence>